<keyword evidence="2" id="KW-1185">Reference proteome</keyword>
<reference evidence="1" key="1">
    <citation type="submission" date="2020-07" db="EMBL/GenBank/DDBJ databases">
        <title>Highly diverse flavobacterial phages as mortality factor during North Sea spring blooms.</title>
        <authorList>
            <person name="Bartlau N."/>
            <person name="Wichels A."/>
            <person name="Krohne G."/>
            <person name="Adriaenssens E.M."/>
            <person name="Heins A."/>
            <person name="Fuchs B.M."/>
            <person name="Amann R."/>
            <person name="Moraru C."/>
        </authorList>
    </citation>
    <scope>NUCLEOTIDE SEQUENCE</scope>
</reference>
<gene>
    <name evidence="1" type="ORF">Leef1_21</name>
</gene>
<sequence length="54" mass="5846">MKNVLRIRIKDLFAKAVNSGMSPEAANNLFTESINEVTGNTPKQKKPIALTTGS</sequence>
<dbReference type="Proteomes" id="UP000693839">
    <property type="component" value="Segment"/>
</dbReference>
<protein>
    <submittedName>
        <fullName evidence="1">Uncharacterized protein</fullName>
    </submittedName>
</protein>
<evidence type="ECO:0000313" key="2">
    <source>
        <dbReference type="Proteomes" id="UP000693839"/>
    </source>
</evidence>
<organism evidence="1 2">
    <name type="scientific">Polaribacter phage Leef_1</name>
    <dbReference type="NCBI Taxonomy" id="2745684"/>
    <lineage>
        <taxon>Viruses</taxon>
        <taxon>Duplodnaviria</taxon>
        <taxon>Heunggongvirae</taxon>
        <taxon>Uroviricota</taxon>
        <taxon>Caudoviricetes</taxon>
        <taxon>Helgolandviridae</taxon>
        <taxon>Leefvirus</taxon>
        <taxon>Leefvirus Leef</taxon>
    </lineage>
</organism>
<proteinExistence type="predicted"/>
<evidence type="ECO:0000313" key="1">
    <source>
        <dbReference type="EMBL" id="QQV91385.1"/>
    </source>
</evidence>
<dbReference type="EMBL" id="MT732473">
    <property type="protein sequence ID" value="QQV91385.1"/>
    <property type="molecule type" value="Genomic_DNA"/>
</dbReference>
<accession>A0A8E4ZMR8</accession>
<name>A0A8E4ZMR8_9CAUD</name>